<evidence type="ECO:0000313" key="1">
    <source>
        <dbReference type="EMBL" id="CAE0368196.1"/>
    </source>
</evidence>
<reference evidence="1" key="1">
    <citation type="submission" date="2021-01" db="EMBL/GenBank/DDBJ databases">
        <authorList>
            <person name="Corre E."/>
            <person name="Pelletier E."/>
            <person name="Niang G."/>
            <person name="Scheremetjew M."/>
            <person name="Finn R."/>
            <person name="Kale V."/>
            <person name="Holt S."/>
            <person name="Cochrane G."/>
            <person name="Meng A."/>
            <person name="Brown T."/>
            <person name="Cohen L."/>
        </authorList>
    </citation>
    <scope>NUCLEOTIDE SEQUENCE</scope>
    <source>
        <strain evidence="1">CCMP1510</strain>
    </source>
</reference>
<organism evidence="1">
    <name type="scientific">Aureoumbra lagunensis</name>
    <dbReference type="NCBI Taxonomy" id="44058"/>
    <lineage>
        <taxon>Eukaryota</taxon>
        <taxon>Sar</taxon>
        <taxon>Stramenopiles</taxon>
        <taxon>Ochrophyta</taxon>
        <taxon>Pelagophyceae</taxon>
        <taxon>Pelagomonadales</taxon>
        <taxon>Aureoumbra</taxon>
    </lineage>
</organism>
<sequence length="183" mass="20268">MAATSVQPSGLAPPKLKRSNLKSNCYGWPKVQTDSEAEKLSKTVLRAYDQLPKVLKGPAIVLPGEIVCTPDHWRDALNDELMDRCESGLYSVQAFSLEDWLVKKVRLDGSSEQQKALDDLIAALPPLPSSTARQELAEDFYSSELPSDIMNVVNQPLVEVSTYRDIAEAFDTDQEDDDKDDAP</sequence>
<dbReference type="AlphaFoldDB" id="A0A7S3NHJ8"/>
<accession>A0A7S3NHJ8</accession>
<name>A0A7S3NHJ8_9STRA</name>
<protein>
    <submittedName>
        <fullName evidence="1">Uncharacterized protein</fullName>
    </submittedName>
</protein>
<dbReference type="EMBL" id="HBIJ01013225">
    <property type="protein sequence ID" value="CAE0368196.1"/>
    <property type="molecule type" value="Transcribed_RNA"/>
</dbReference>
<proteinExistence type="predicted"/>
<gene>
    <name evidence="1" type="ORF">ALAG00032_LOCUS8958</name>
</gene>